<evidence type="ECO:0000256" key="6">
    <source>
        <dbReference type="ARBA" id="ARBA00038999"/>
    </source>
</evidence>
<evidence type="ECO:0000259" key="12">
    <source>
        <dbReference type="PROSITE" id="PS50011"/>
    </source>
</evidence>
<gene>
    <name evidence="13" type="ORF">BSTOLATCC_MIC30518</name>
</gene>
<organism evidence="13 14">
    <name type="scientific">Blepharisma stoltei</name>
    <dbReference type="NCBI Taxonomy" id="1481888"/>
    <lineage>
        <taxon>Eukaryota</taxon>
        <taxon>Sar</taxon>
        <taxon>Alveolata</taxon>
        <taxon>Ciliophora</taxon>
        <taxon>Postciliodesmatophora</taxon>
        <taxon>Heterotrichea</taxon>
        <taxon>Heterotrichida</taxon>
        <taxon>Blepharismidae</taxon>
        <taxon>Blepharisma</taxon>
    </lineage>
</organism>
<dbReference type="Gene3D" id="1.10.510.10">
    <property type="entry name" value="Transferase(Phosphotransferase) domain 1"/>
    <property type="match status" value="1"/>
</dbReference>
<dbReference type="SUPFAM" id="SSF56112">
    <property type="entry name" value="Protein kinase-like (PK-like)"/>
    <property type="match status" value="1"/>
</dbReference>
<dbReference type="SMART" id="SM00220">
    <property type="entry name" value="S_TKc"/>
    <property type="match status" value="1"/>
</dbReference>
<dbReference type="Proteomes" id="UP001162131">
    <property type="component" value="Unassembled WGS sequence"/>
</dbReference>
<dbReference type="PROSITE" id="PS00107">
    <property type="entry name" value="PROTEIN_KINASE_ATP"/>
    <property type="match status" value="1"/>
</dbReference>
<evidence type="ECO:0000313" key="13">
    <source>
        <dbReference type="EMBL" id="CAG9322138.1"/>
    </source>
</evidence>
<feature type="binding site" evidence="10">
    <location>
        <position position="89"/>
    </location>
    <ligand>
        <name>ATP</name>
        <dbReference type="ChEBI" id="CHEBI:30616"/>
    </ligand>
</feature>
<evidence type="ECO:0000313" key="14">
    <source>
        <dbReference type="Proteomes" id="UP001162131"/>
    </source>
</evidence>
<evidence type="ECO:0000256" key="8">
    <source>
        <dbReference type="ARBA" id="ARBA00049299"/>
    </source>
</evidence>
<proteinExistence type="inferred from homology"/>
<comment type="similarity">
    <text evidence="5">Belongs to the protein kinase superfamily. STE Ser/Thr protein kinase family. MAP kinase kinase subfamily.</text>
</comment>
<evidence type="ECO:0000256" key="2">
    <source>
        <dbReference type="ARBA" id="ARBA00022741"/>
    </source>
</evidence>
<evidence type="ECO:0000256" key="5">
    <source>
        <dbReference type="ARBA" id="ARBA00038035"/>
    </source>
</evidence>
<protein>
    <recommendedName>
        <fullName evidence="6">mitogen-activated protein kinase kinase</fullName>
        <ecNumber evidence="6">2.7.12.2</ecNumber>
    </recommendedName>
</protein>
<sequence>MQKRGLQLDSFSDNPMEEDSLSVEVGSDALRFYKIGLEVGREGITNCSTGVSLSINPSEIELGQVIGHGSSGVVFAGRHVPTNTLLALKSINIYERDRRKQLENDLKALDEFSSPYLVSYYGAFFGDGVVKVAMELMDLGSSRKIISVLAGRQEPVLPEEILYALSFPILKGLQYLHTEKHMIHRDIKPDNVLINSKGEIKLSDFGICRELANSAAFCNSFVGTITYMSPERIMKTSYAYPGDIWSVGLVLIELIRGVFPYPRPGTFIEMVENLMNSQPPQLPNNGLYSIELVDFISRCMQIDPENRATINELLAHPWVRKYEGSSIDLLGWLRGVLM</sequence>
<dbReference type="AlphaFoldDB" id="A0AAU9JMQ5"/>
<comment type="catalytic activity">
    <reaction evidence="9">
        <text>L-tyrosyl-[protein] + ATP = O-phospho-L-tyrosyl-[protein] + ADP + H(+)</text>
        <dbReference type="Rhea" id="RHEA:10596"/>
        <dbReference type="Rhea" id="RHEA-COMP:10136"/>
        <dbReference type="Rhea" id="RHEA-COMP:20101"/>
        <dbReference type="ChEBI" id="CHEBI:15378"/>
        <dbReference type="ChEBI" id="CHEBI:30616"/>
        <dbReference type="ChEBI" id="CHEBI:46858"/>
        <dbReference type="ChEBI" id="CHEBI:61978"/>
        <dbReference type="ChEBI" id="CHEBI:456216"/>
        <dbReference type="EC" id="2.7.12.2"/>
    </reaction>
</comment>
<evidence type="ECO:0000256" key="11">
    <source>
        <dbReference type="RuleBase" id="RU000304"/>
    </source>
</evidence>
<keyword evidence="11" id="KW-0723">Serine/threonine-protein kinase</keyword>
<evidence type="ECO:0000256" key="1">
    <source>
        <dbReference type="ARBA" id="ARBA00022679"/>
    </source>
</evidence>
<dbReference type="Pfam" id="PF00069">
    <property type="entry name" value="Pkinase"/>
    <property type="match status" value="1"/>
</dbReference>
<comment type="caution">
    <text evidence="13">The sequence shown here is derived from an EMBL/GenBank/DDBJ whole genome shotgun (WGS) entry which is preliminary data.</text>
</comment>
<keyword evidence="4 10" id="KW-0067">ATP-binding</keyword>
<dbReference type="GO" id="GO:0004674">
    <property type="term" value="F:protein serine/threonine kinase activity"/>
    <property type="evidence" value="ECO:0007669"/>
    <property type="project" value="UniProtKB-KW"/>
</dbReference>
<dbReference type="EC" id="2.7.12.2" evidence="6"/>
<dbReference type="PROSITE" id="PS50011">
    <property type="entry name" value="PROTEIN_KINASE_DOM"/>
    <property type="match status" value="1"/>
</dbReference>
<dbReference type="PANTHER" id="PTHR48013:SF9">
    <property type="entry name" value="DUAL SPECIFICITY MITOGEN-ACTIVATED PROTEIN KINASE KINASE 5"/>
    <property type="match status" value="1"/>
</dbReference>
<dbReference type="EMBL" id="CAJZBQ010000030">
    <property type="protein sequence ID" value="CAG9322138.1"/>
    <property type="molecule type" value="Genomic_DNA"/>
</dbReference>
<name>A0AAU9JMQ5_9CILI</name>
<keyword evidence="1" id="KW-0808">Transferase</keyword>
<dbReference type="InterPro" id="IPR011009">
    <property type="entry name" value="Kinase-like_dom_sf"/>
</dbReference>
<dbReference type="Gene3D" id="3.30.200.20">
    <property type="entry name" value="Phosphorylase Kinase, domain 1"/>
    <property type="match status" value="1"/>
</dbReference>
<dbReference type="GO" id="GO:0005524">
    <property type="term" value="F:ATP binding"/>
    <property type="evidence" value="ECO:0007669"/>
    <property type="project" value="UniProtKB-UniRule"/>
</dbReference>
<dbReference type="InterPro" id="IPR000719">
    <property type="entry name" value="Prot_kinase_dom"/>
</dbReference>
<evidence type="ECO:0000256" key="10">
    <source>
        <dbReference type="PROSITE-ProRule" id="PRU10141"/>
    </source>
</evidence>
<dbReference type="CDD" id="cd06623">
    <property type="entry name" value="PKc_MAPKK_plant_like"/>
    <property type="match status" value="1"/>
</dbReference>
<dbReference type="GO" id="GO:0004708">
    <property type="term" value="F:MAP kinase kinase activity"/>
    <property type="evidence" value="ECO:0007669"/>
    <property type="project" value="UniProtKB-EC"/>
</dbReference>
<keyword evidence="2 10" id="KW-0547">Nucleotide-binding</keyword>
<comment type="catalytic activity">
    <reaction evidence="7">
        <text>L-seryl-[protein] + ATP = O-phospho-L-seryl-[protein] + ADP + H(+)</text>
        <dbReference type="Rhea" id="RHEA:17989"/>
        <dbReference type="Rhea" id="RHEA-COMP:9863"/>
        <dbReference type="Rhea" id="RHEA-COMP:11604"/>
        <dbReference type="ChEBI" id="CHEBI:15378"/>
        <dbReference type="ChEBI" id="CHEBI:29999"/>
        <dbReference type="ChEBI" id="CHEBI:30616"/>
        <dbReference type="ChEBI" id="CHEBI:83421"/>
        <dbReference type="ChEBI" id="CHEBI:456216"/>
        <dbReference type="EC" id="2.7.12.2"/>
    </reaction>
</comment>
<comment type="catalytic activity">
    <reaction evidence="8">
        <text>L-threonyl-[protein] + ATP = O-phospho-L-threonyl-[protein] + ADP + H(+)</text>
        <dbReference type="Rhea" id="RHEA:46608"/>
        <dbReference type="Rhea" id="RHEA-COMP:11060"/>
        <dbReference type="Rhea" id="RHEA-COMP:11605"/>
        <dbReference type="ChEBI" id="CHEBI:15378"/>
        <dbReference type="ChEBI" id="CHEBI:30013"/>
        <dbReference type="ChEBI" id="CHEBI:30616"/>
        <dbReference type="ChEBI" id="CHEBI:61977"/>
        <dbReference type="ChEBI" id="CHEBI:456216"/>
        <dbReference type="EC" id="2.7.12.2"/>
    </reaction>
</comment>
<keyword evidence="14" id="KW-1185">Reference proteome</keyword>
<keyword evidence="3" id="KW-0418">Kinase</keyword>
<evidence type="ECO:0000256" key="3">
    <source>
        <dbReference type="ARBA" id="ARBA00022777"/>
    </source>
</evidence>
<reference evidence="13" key="1">
    <citation type="submission" date="2021-09" db="EMBL/GenBank/DDBJ databases">
        <authorList>
            <consortium name="AG Swart"/>
            <person name="Singh M."/>
            <person name="Singh A."/>
            <person name="Seah K."/>
            <person name="Emmerich C."/>
        </authorList>
    </citation>
    <scope>NUCLEOTIDE SEQUENCE</scope>
    <source>
        <strain evidence="13">ATCC30299</strain>
    </source>
</reference>
<dbReference type="InterPro" id="IPR017441">
    <property type="entry name" value="Protein_kinase_ATP_BS"/>
</dbReference>
<accession>A0AAU9JMQ5</accession>
<evidence type="ECO:0000256" key="4">
    <source>
        <dbReference type="ARBA" id="ARBA00022840"/>
    </source>
</evidence>
<evidence type="ECO:0000256" key="9">
    <source>
        <dbReference type="ARBA" id="ARBA00051693"/>
    </source>
</evidence>
<dbReference type="PANTHER" id="PTHR48013">
    <property type="entry name" value="DUAL SPECIFICITY MITOGEN-ACTIVATED PROTEIN KINASE KINASE 5-RELATED"/>
    <property type="match status" value="1"/>
</dbReference>
<dbReference type="InterPro" id="IPR008271">
    <property type="entry name" value="Ser/Thr_kinase_AS"/>
</dbReference>
<evidence type="ECO:0000256" key="7">
    <source>
        <dbReference type="ARBA" id="ARBA00049014"/>
    </source>
</evidence>
<dbReference type="PROSITE" id="PS00108">
    <property type="entry name" value="PROTEIN_KINASE_ST"/>
    <property type="match status" value="1"/>
</dbReference>
<feature type="domain" description="Protein kinase" evidence="12">
    <location>
        <begin position="60"/>
        <end position="319"/>
    </location>
</feature>